<reference evidence="2" key="1">
    <citation type="journal article" date="2023" name="GigaByte">
        <title>Genome assembly of the bearded iris, Iris pallida Lam.</title>
        <authorList>
            <person name="Bruccoleri R.E."/>
            <person name="Oakeley E.J."/>
            <person name="Faust A.M.E."/>
            <person name="Altorfer M."/>
            <person name="Dessus-Babus S."/>
            <person name="Burckhardt D."/>
            <person name="Oertli M."/>
            <person name="Naumann U."/>
            <person name="Petersen F."/>
            <person name="Wong J."/>
        </authorList>
    </citation>
    <scope>NUCLEOTIDE SEQUENCE</scope>
    <source>
        <strain evidence="2">GSM-AAB239-AS_SAM_17_03QT</strain>
    </source>
</reference>
<comment type="caution">
    <text evidence="2">The sequence shown here is derived from an EMBL/GenBank/DDBJ whole genome shotgun (WGS) entry which is preliminary data.</text>
</comment>
<evidence type="ECO:0000313" key="2">
    <source>
        <dbReference type="EMBL" id="KAJ6811554.1"/>
    </source>
</evidence>
<organism evidence="2 3">
    <name type="scientific">Iris pallida</name>
    <name type="common">Sweet iris</name>
    <dbReference type="NCBI Taxonomy" id="29817"/>
    <lineage>
        <taxon>Eukaryota</taxon>
        <taxon>Viridiplantae</taxon>
        <taxon>Streptophyta</taxon>
        <taxon>Embryophyta</taxon>
        <taxon>Tracheophyta</taxon>
        <taxon>Spermatophyta</taxon>
        <taxon>Magnoliopsida</taxon>
        <taxon>Liliopsida</taxon>
        <taxon>Asparagales</taxon>
        <taxon>Iridaceae</taxon>
        <taxon>Iridoideae</taxon>
        <taxon>Irideae</taxon>
        <taxon>Iris</taxon>
    </lineage>
</organism>
<sequence>MANSSFAVPNYWDQPSGDMEAMCGTYYGHEYADVVEPAGVALDLEADEA</sequence>
<evidence type="ECO:0000313" key="3">
    <source>
        <dbReference type="Proteomes" id="UP001140949"/>
    </source>
</evidence>
<dbReference type="AlphaFoldDB" id="A0AAX6F5B1"/>
<protein>
    <submittedName>
        <fullName evidence="2">Uncharacterized protein</fullName>
    </submittedName>
</protein>
<name>A0AAX6F5B1_IRIPA</name>
<dbReference type="Proteomes" id="UP001140949">
    <property type="component" value="Unassembled WGS sequence"/>
</dbReference>
<dbReference type="EMBL" id="JANAVB010035525">
    <property type="protein sequence ID" value="KAJ6805163.1"/>
    <property type="molecule type" value="Genomic_DNA"/>
</dbReference>
<dbReference type="EMBL" id="JANAVB010031617">
    <property type="protein sequence ID" value="KAJ6811554.1"/>
    <property type="molecule type" value="Genomic_DNA"/>
</dbReference>
<proteinExistence type="predicted"/>
<evidence type="ECO:0000313" key="1">
    <source>
        <dbReference type="EMBL" id="KAJ6805163.1"/>
    </source>
</evidence>
<gene>
    <name evidence="2" type="ORF">M6B38_153245</name>
    <name evidence="1" type="ORF">M6B38_181760</name>
</gene>
<accession>A0AAX6F5B1</accession>
<reference evidence="2" key="2">
    <citation type="submission" date="2023-04" db="EMBL/GenBank/DDBJ databases">
        <authorList>
            <person name="Bruccoleri R.E."/>
            <person name="Oakeley E.J."/>
            <person name="Faust A.-M."/>
            <person name="Dessus-Babus S."/>
            <person name="Altorfer M."/>
            <person name="Burckhardt D."/>
            <person name="Oertli M."/>
            <person name="Naumann U."/>
            <person name="Petersen F."/>
            <person name="Wong J."/>
        </authorList>
    </citation>
    <scope>NUCLEOTIDE SEQUENCE</scope>
    <source>
        <strain evidence="2">GSM-AAB239-AS_SAM_17_03QT</strain>
        <tissue evidence="2">Leaf</tissue>
    </source>
</reference>
<keyword evidence="3" id="KW-1185">Reference proteome</keyword>